<dbReference type="RefSeq" id="WP_353874559.1">
    <property type="nucleotide sequence ID" value="NZ_JBEVCJ010000006.1"/>
</dbReference>
<organism evidence="3 4">
    <name type="scientific">Aliikangiella maris</name>
    <dbReference type="NCBI Taxonomy" id="3162458"/>
    <lineage>
        <taxon>Bacteria</taxon>
        <taxon>Pseudomonadati</taxon>
        <taxon>Pseudomonadota</taxon>
        <taxon>Gammaproteobacteria</taxon>
        <taxon>Oceanospirillales</taxon>
        <taxon>Pleioneaceae</taxon>
        <taxon>Aliikangiella</taxon>
    </lineage>
</organism>
<evidence type="ECO:0000313" key="4">
    <source>
        <dbReference type="Proteomes" id="UP001548189"/>
    </source>
</evidence>
<evidence type="ECO:0000259" key="1">
    <source>
        <dbReference type="Pfam" id="PF05943"/>
    </source>
</evidence>
<accession>A0ABV2BSN5</accession>
<comment type="caution">
    <text evidence="3">The sequence shown here is derived from an EMBL/GenBank/DDBJ whole genome shotgun (WGS) entry which is preliminary data.</text>
</comment>
<dbReference type="PANTHER" id="PTHR35565:SF3">
    <property type="entry name" value="TYPE VI SECRETION SYSTEM SHEATH PROTEIN TSSC1"/>
    <property type="match status" value="1"/>
</dbReference>
<gene>
    <name evidence="3" type="primary">tssC</name>
    <name evidence="3" type="ORF">ABVT43_07400</name>
</gene>
<dbReference type="InterPro" id="IPR044031">
    <property type="entry name" value="TssC1_N"/>
</dbReference>
<dbReference type="EMBL" id="JBEVCJ010000006">
    <property type="protein sequence ID" value="MET1254945.1"/>
    <property type="molecule type" value="Genomic_DNA"/>
</dbReference>
<feature type="domain" description="TssC1 C-terminal" evidence="2">
    <location>
        <begin position="397"/>
        <end position="507"/>
    </location>
</feature>
<dbReference type="NCBIfam" id="TIGR03355">
    <property type="entry name" value="VI_chp_2"/>
    <property type="match status" value="1"/>
</dbReference>
<sequence length="511" mass="58628">MSVFSKNTFQKVKPEAFNTSNKKAILDKEGARSLITLVTSSHNVIEAFCIWLSKYSDLKTKKNKRLCLRVELSKMISLLDEILSEAISNILHHEDFQALESAWTGLFYLAVQKHQKDIEGRIKIKVIDLSWAELSKDVHKAIEFDQSEFFKMIYSQEFDMPGGEPYGVIIANYQLSHTPRKNIPYNDLDTLKLISQTAAASFSPFIASVKPSLLGLNDFTDLGRPINISEHFMQSDFVKWRSLRSSDDVRYIGLTLPEILMRRPYRQYYFNNKNKFQFSELIRHPKDDYLWGNAAFAFGSVLIRAFTNHGWFAQIRGATRGQFDGGIVESLPFEYLKVSRNIREITASVNVKIGDKTEHELSHNGFISLCHLKNSSHHVFYSNNSIQEPRDYNKQIANVNARISSMLQYILSASRFAHYLKIICRNRVGRFDSSNECQLYLQNWLHEYTTASDSDSIDLKARYPLKEASVSVEDVPGRPGMYSCIAHLQPHFQMDQMVSSLKLVTELPAKA</sequence>
<protein>
    <submittedName>
        <fullName evidence="3">Type VI secretion system contractile sheath large subunit</fullName>
    </submittedName>
</protein>
<reference evidence="3 4" key="1">
    <citation type="submission" date="2024-06" db="EMBL/GenBank/DDBJ databases">
        <authorList>
            <person name="Li F."/>
        </authorList>
    </citation>
    <scope>NUCLEOTIDE SEQUENCE [LARGE SCALE GENOMIC DNA]</scope>
    <source>
        <strain evidence="3 4">GXAS 311</strain>
    </source>
</reference>
<dbReference type="InterPro" id="IPR010269">
    <property type="entry name" value="T6SS_TssC-like"/>
</dbReference>
<evidence type="ECO:0000313" key="3">
    <source>
        <dbReference type="EMBL" id="MET1254945.1"/>
    </source>
</evidence>
<proteinExistence type="predicted"/>
<dbReference type="Proteomes" id="UP001548189">
    <property type="component" value="Unassembled WGS sequence"/>
</dbReference>
<keyword evidence="4" id="KW-1185">Reference proteome</keyword>
<dbReference type="Pfam" id="PF05943">
    <property type="entry name" value="VipB"/>
    <property type="match status" value="1"/>
</dbReference>
<feature type="domain" description="TssC1 N-terminal" evidence="1">
    <location>
        <begin position="74"/>
        <end position="387"/>
    </location>
</feature>
<evidence type="ECO:0000259" key="2">
    <source>
        <dbReference type="Pfam" id="PF18945"/>
    </source>
</evidence>
<name>A0ABV2BSN5_9GAMM</name>
<dbReference type="PANTHER" id="PTHR35565">
    <property type="entry name" value="CYTOPLASMIC PROTEIN-RELATED"/>
    <property type="match status" value="1"/>
</dbReference>
<dbReference type="Pfam" id="PF18945">
    <property type="entry name" value="VipB_2"/>
    <property type="match status" value="1"/>
</dbReference>
<dbReference type="InterPro" id="IPR044032">
    <property type="entry name" value="TssC1_C"/>
</dbReference>